<keyword evidence="3" id="KW-0560">Oxidoreductase</keyword>
<dbReference type="InterPro" id="IPR020904">
    <property type="entry name" value="Sc_DH/Rdtase_CS"/>
</dbReference>
<dbReference type="PROSITE" id="PS00061">
    <property type="entry name" value="ADH_SHORT"/>
    <property type="match status" value="1"/>
</dbReference>
<comment type="similarity">
    <text evidence="1">Belongs to the short-chain dehydrogenases/reductases (SDR) family.</text>
</comment>
<keyword evidence="2" id="KW-0521">NADP</keyword>
<comment type="caution">
    <text evidence="4">The sequence shown here is derived from an EMBL/GenBank/DDBJ whole genome shotgun (WGS) entry which is preliminary data.</text>
</comment>
<accession>A0A0G2GD37</accession>
<dbReference type="Proteomes" id="UP000053317">
    <property type="component" value="Unassembled WGS sequence"/>
</dbReference>
<dbReference type="InterPro" id="IPR002347">
    <property type="entry name" value="SDR_fam"/>
</dbReference>
<dbReference type="PRINTS" id="PR00081">
    <property type="entry name" value="GDHRDH"/>
</dbReference>
<organism evidence="4 5">
    <name type="scientific">Phaeomoniella chlamydospora</name>
    <name type="common">Phaeoacremonium chlamydosporum</name>
    <dbReference type="NCBI Taxonomy" id="158046"/>
    <lineage>
        <taxon>Eukaryota</taxon>
        <taxon>Fungi</taxon>
        <taxon>Dikarya</taxon>
        <taxon>Ascomycota</taxon>
        <taxon>Pezizomycotina</taxon>
        <taxon>Eurotiomycetes</taxon>
        <taxon>Chaetothyriomycetidae</taxon>
        <taxon>Phaeomoniellales</taxon>
        <taxon>Phaeomoniellaceae</taxon>
        <taxon>Phaeomoniella</taxon>
    </lineage>
</organism>
<name>A0A0G2GD37_PHACM</name>
<dbReference type="PANTHER" id="PTHR43669:SF11">
    <property type="entry name" value="SHORT-CHAIN DEHYDROGENASE_OXIDOREDUCTASE"/>
    <property type="match status" value="1"/>
</dbReference>
<evidence type="ECO:0000256" key="1">
    <source>
        <dbReference type="ARBA" id="ARBA00006484"/>
    </source>
</evidence>
<gene>
    <name evidence="4" type="ORF">UCRPC4_g03529</name>
</gene>
<proteinExistence type="inferred from homology"/>
<protein>
    <submittedName>
        <fullName evidence="4">Putative short-chain dehydrogenase reductase family oxidoreductase</fullName>
    </submittedName>
</protein>
<evidence type="ECO:0000256" key="2">
    <source>
        <dbReference type="ARBA" id="ARBA00022857"/>
    </source>
</evidence>
<dbReference type="PANTHER" id="PTHR43669">
    <property type="entry name" value="5-KETO-D-GLUCONATE 5-REDUCTASE"/>
    <property type="match status" value="1"/>
</dbReference>
<evidence type="ECO:0000256" key="3">
    <source>
        <dbReference type="ARBA" id="ARBA00023002"/>
    </source>
</evidence>
<dbReference type="InterPro" id="IPR036291">
    <property type="entry name" value="NAD(P)-bd_dom_sf"/>
</dbReference>
<reference evidence="4 5" key="1">
    <citation type="submission" date="2015-05" db="EMBL/GenBank/DDBJ databases">
        <title>Distinctive expansion of gene families associated with plant cell wall degradation and secondary metabolism in the genomes of grapevine trunk pathogens.</title>
        <authorList>
            <person name="Lawrence D.P."/>
            <person name="Travadon R."/>
            <person name="Rolshausen P.E."/>
            <person name="Baumgartner K."/>
        </authorList>
    </citation>
    <scope>NUCLEOTIDE SEQUENCE [LARGE SCALE GENOMIC DNA]</scope>
    <source>
        <strain evidence="4">UCRPC4</strain>
    </source>
</reference>
<dbReference type="EMBL" id="LCWF01000083">
    <property type="protein sequence ID" value="KKY21578.1"/>
    <property type="molecule type" value="Genomic_DNA"/>
</dbReference>
<dbReference type="SUPFAM" id="SSF51735">
    <property type="entry name" value="NAD(P)-binding Rossmann-fold domains"/>
    <property type="match status" value="1"/>
</dbReference>
<keyword evidence="5" id="KW-1185">Reference proteome</keyword>
<reference evidence="4 5" key="2">
    <citation type="submission" date="2015-05" db="EMBL/GenBank/DDBJ databases">
        <authorList>
            <person name="Morales-Cruz A."/>
            <person name="Amrine K.C."/>
            <person name="Cantu D."/>
        </authorList>
    </citation>
    <scope>NUCLEOTIDE SEQUENCE [LARGE SCALE GENOMIC DNA]</scope>
    <source>
        <strain evidence="4">UCRPC4</strain>
    </source>
</reference>
<evidence type="ECO:0000313" key="5">
    <source>
        <dbReference type="Proteomes" id="UP000053317"/>
    </source>
</evidence>
<dbReference type="AlphaFoldDB" id="A0A0G2GD37"/>
<dbReference type="GO" id="GO:0016491">
    <property type="term" value="F:oxidoreductase activity"/>
    <property type="evidence" value="ECO:0007669"/>
    <property type="project" value="UniProtKB-KW"/>
</dbReference>
<evidence type="ECO:0000313" key="4">
    <source>
        <dbReference type="EMBL" id="KKY21578.1"/>
    </source>
</evidence>
<dbReference type="OrthoDB" id="37659at2759"/>
<dbReference type="Pfam" id="PF00106">
    <property type="entry name" value="adh_short"/>
    <property type="match status" value="1"/>
</dbReference>
<sequence length="257" mass="28588">MQSITRTIRASRGIGEALARKFVENGSSVIAIGRRKENLERLVNEYGNDKVSAVPFDISNLAAIPSFCKSIIDSHPDLDYILFNSGIQRKADFSDPDSIDMSVISEEFTINYLSYLAITKGFLPLFLGKKGEAGLCYVTSALALVPLPPRSNYCASKAALHQWIISLRYQLAESRVKVYELLPPAVQTELHDAKHQPDIKNGRNFGMPLDQFTEQAYAGLAAKKESVPIGTSKSQFEALEPLREKLFRNFMNATKPK</sequence>
<dbReference type="Gene3D" id="3.40.50.720">
    <property type="entry name" value="NAD(P)-binding Rossmann-like Domain"/>
    <property type="match status" value="1"/>
</dbReference>